<dbReference type="Proteomes" id="UP001444071">
    <property type="component" value="Unassembled WGS sequence"/>
</dbReference>
<keyword evidence="2" id="KW-1185">Reference proteome</keyword>
<comment type="caution">
    <text evidence="1">The sequence shown here is derived from an EMBL/GenBank/DDBJ whole genome shotgun (WGS) entry which is preliminary data.</text>
</comment>
<accession>A0ABV0VXW6</accession>
<organism evidence="1 2">
    <name type="scientific">Xenotaenia resolanae</name>
    <dbReference type="NCBI Taxonomy" id="208358"/>
    <lineage>
        <taxon>Eukaryota</taxon>
        <taxon>Metazoa</taxon>
        <taxon>Chordata</taxon>
        <taxon>Craniata</taxon>
        <taxon>Vertebrata</taxon>
        <taxon>Euteleostomi</taxon>
        <taxon>Actinopterygii</taxon>
        <taxon>Neopterygii</taxon>
        <taxon>Teleostei</taxon>
        <taxon>Neoteleostei</taxon>
        <taxon>Acanthomorphata</taxon>
        <taxon>Ovalentaria</taxon>
        <taxon>Atherinomorphae</taxon>
        <taxon>Cyprinodontiformes</taxon>
        <taxon>Goodeidae</taxon>
        <taxon>Xenotaenia</taxon>
    </lineage>
</organism>
<evidence type="ECO:0000313" key="2">
    <source>
        <dbReference type="Proteomes" id="UP001444071"/>
    </source>
</evidence>
<dbReference type="EMBL" id="JAHRIM010016589">
    <property type="protein sequence ID" value="MEQ2261950.1"/>
    <property type="molecule type" value="Genomic_DNA"/>
</dbReference>
<name>A0ABV0VXW6_9TELE</name>
<sequence>MEFQEPENREGEAVIRLRVGGKTGSSKHCPPYPKTVLSFSCQQGHSSPGPAPACFLYAQNQQPQSPAWPYYEQNQMPKPQSASSSFCYCPSAPVWSSPGQGQFPPLAIPLASLHQCCTPQLHASAPTPAVDVAASSSSNQLSANINRHRRWRQNRAELEDQERLAGGNLPKSGNENRTITINVQFVVRPKTKGLVIHRLGESGTVQPLDRLFCNGRKLSASSES</sequence>
<proteinExistence type="predicted"/>
<gene>
    <name evidence="1" type="ORF">XENORESO_018538</name>
</gene>
<protein>
    <submittedName>
        <fullName evidence="1">Uncharacterized protein</fullName>
    </submittedName>
</protein>
<evidence type="ECO:0000313" key="1">
    <source>
        <dbReference type="EMBL" id="MEQ2261950.1"/>
    </source>
</evidence>
<reference evidence="1 2" key="1">
    <citation type="submission" date="2021-06" db="EMBL/GenBank/DDBJ databases">
        <authorList>
            <person name="Palmer J.M."/>
        </authorList>
    </citation>
    <scope>NUCLEOTIDE SEQUENCE [LARGE SCALE GENOMIC DNA]</scope>
    <source>
        <strain evidence="1 2">XR_2019</strain>
        <tissue evidence="1">Muscle</tissue>
    </source>
</reference>